<keyword evidence="5" id="KW-0997">Cell inner membrane</keyword>
<dbReference type="PANTHER" id="PTHR33446:SF2">
    <property type="entry name" value="PROTEIN TONB"/>
    <property type="match status" value="1"/>
</dbReference>
<dbReference type="GO" id="GO:0098797">
    <property type="term" value="C:plasma membrane protein complex"/>
    <property type="evidence" value="ECO:0007669"/>
    <property type="project" value="TreeGrafter"/>
</dbReference>
<proteinExistence type="inferred from homology"/>
<keyword evidence="8" id="KW-1133">Transmembrane helix</keyword>
<dbReference type="GO" id="GO:0055085">
    <property type="term" value="P:transmembrane transport"/>
    <property type="evidence" value="ECO:0007669"/>
    <property type="project" value="InterPro"/>
</dbReference>
<dbReference type="InterPro" id="IPR006260">
    <property type="entry name" value="TonB/TolA_C"/>
</dbReference>
<dbReference type="Proteomes" id="UP000293562">
    <property type="component" value="Unassembled WGS sequence"/>
</dbReference>
<keyword evidence="7" id="KW-0653">Protein transport</keyword>
<evidence type="ECO:0000256" key="9">
    <source>
        <dbReference type="ARBA" id="ARBA00023136"/>
    </source>
</evidence>
<dbReference type="EMBL" id="SHKN01000001">
    <property type="protein sequence ID" value="RZT96569.1"/>
    <property type="molecule type" value="Genomic_DNA"/>
</dbReference>
<gene>
    <name evidence="11" type="ORF">EV201_1207</name>
</gene>
<dbReference type="PROSITE" id="PS52015">
    <property type="entry name" value="TONB_CTD"/>
    <property type="match status" value="1"/>
</dbReference>
<name>A0A4Q7VK72_9BACT</name>
<evidence type="ECO:0000256" key="4">
    <source>
        <dbReference type="ARBA" id="ARBA00022475"/>
    </source>
</evidence>
<dbReference type="Pfam" id="PF03544">
    <property type="entry name" value="TonB_C"/>
    <property type="match status" value="1"/>
</dbReference>
<dbReference type="SUPFAM" id="SSF74653">
    <property type="entry name" value="TolA/TonB C-terminal domain"/>
    <property type="match status" value="1"/>
</dbReference>
<comment type="similarity">
    <text evidence="2">Belongs to the TonB family.</text>
</comment>
<organism evidence="11 12">
    <name type="scientific">Ancylomarina subtilis</name>
    <dbReference type="NCBI Taxonomy" id="1639035"/>
    <lineage>
        <taxon>Bacteria</taxon>
        <taxon>Pseudomonadati</taxon>
        <taxon>Bacteroidota</taxon>
        <taxon>Bacteroidia</taxon>
        <taxon>Marinilabiliales</taxon>
        <taxon>Marinifilaceae</taxon>
        <taxon>Ancylomarina</taxon>
    </lineage>
</organism>
<dbReference type="PANTHER" id="PTHR33446">
    <property type="entry name" value="PROTEIN TONB-RELATED"/>
    <property type="match status" value="1"/>
</dbReference>
<dbReference type="InterPro" id="IPR037682">
    <property type="entry name" value="TonB_C"/>
</dbReference>
<dbReference type="InterPro" id="IPR051045">
    <property type="entry name" value="TonB-dependent_transducer"/>
</dbReference>
<keyword evidence="4" id="KW-1003">Cell membrane</keyword>
<evidence type="ECO:0000256" key="1">
    <source>
        <dbReference type="ARBA" id="ARBA00004383"/>
    </source>
</evidence>
<dbReference type="GO" id="GO:0015031">
    <property type="term" value="P:protein transport"/>
    <property type="evidence" value="ECO:0007669"/>
    <property type="project" value="UniProtKB-KW"/>
</dbReference>
<evidence type="ECO:0000256" key="5">
    <source>
        <dbReference type="ARBA" id="ARBA00022519"/>
    </source>
</evidence>
<evidence type="ECO:0000313" key="11">
    <source>
        <dbReference type="EMBL" id="RZT96569.1"/>
    </source>
</evidence>
<dbReference type="AlphaFoldDB" id="A0A4Q7VK72"/>
<comment type="caution">
    <text evidence="11">The sequence shown here is derived from an EMBL/GenBank/DDBJ whole genome shotgun (WGS) entry which is preliminary data.</text>
</comment>
<dbReference type="Gene3D" id="3.30.1150.10">
    <property type="match status" value="1"/>
</dbReference>
<keyword evidence="12" id="KW-1185">Reference proteome</keyword>
<reference evidence="11 12" key="1">
    <citation type="submission" date="2019-02" db="EMBL/GenBank/DDBJ databases">
        <title>Genomic Encyclopedia of Type Strains, Phase IV (KMG-IV): sequencing the most valuable type-strain genomes for metagenomic binning, comparative biology and taxonomic classification.</title>
        <authorList>
            <person name="Goeker M."/>
        </authorList>
    </citation>
    <scope>NUCLEOTIDE SEQUENCE [LARGE SCALE GENOMIC DNA]</scope>
    <source>
        <strain evidence="11 12">DSM 28825</strain>
    </source>
</reference>
<evidence type="ECO:0000313" key="12">
    <source>
        <dbReference type="Proteomes" id="UP000293562"/>
    </source>
</evidence>
<dbReference type="NCBIfam" id="TIGR01352">
    <property type="entry name" value="tonB_Cterm"/>
    <property type="match status" value="1"/>
</dbReference>
<keyword evidence="6" id="KW-0812">Transmembrane</keyword>
<evidence type="ECO:0000256" key="2">
    <source>
        <dbReference type="ARBA" id="ARBA00006555"/>
    </source>
</evidence>
<evidence type="ECO:0000256" key="8">
    <source>
        <dbReference type="ARBA" id="ARBA00022989"/>
    </source>
</evidence>
<dbReference type="OrthoDB" id="9812355at2"/>
<keyword evidence="9" id="KW-0472">Membrane</keyword>
<evidence type="ECO:0000256" key="6">
    <source>
        <dbReference type="ARBA" id="ARBA00022692"/>
    </source>
</evidence>
<dbReference type="GO" id="GO:0031992">
    <property type="term" value="F:energy transducer activity"/>
    <property type="evidence" value="ECO:0007669"/>
    <property type="project" value="TreeGrafter"/>
</dbReference>
<sequence>MQMKSSLLLISFIFLFHLGYSQNDTTIYYKANQKPALGKEDALAFTKIKKKSENECKFLYFGKKGERWIRSKHTRILTVENDSTIKILNQFTRNEYYKTFKPVGDYFYIKEYHKNGNLRIEGLSKSNIYNHWEGQVKRYFTSGELASISRYKNNQVRGNKNWLKNGKPFIDNIYTNVDVMPQFPGGELELKKYLTANLKYPQEAVEKRFYGDVYVSFVIDEDGSVVGTNISKSLNSDFDQEALRVVSGMPKWTAGKLDGKPVKVCYTVPIKFRMH</sequence>
<evidence type="ECO:0000256" key="7">
    <source>
        <dbReference type="ARBA" id="ARBA00022927"/>
    </source>
</evidence>
<comment type="subcellular location">
    <subcellularLocation>
        <location evidence="1">Cell inner membrane</location>
        <topology evidence="1">Single-pass membrane protein</topology>
        <orientation evidence="1">Periplasmic side</orientation>
    </subcellularLocation>
</comment>
<feature type="domain" description="TonB C-terminal" evidence="10">
    <location>
        <begin position="185"/>
        <end position="275"/>
    </location>
</feature>
<keyword evidence="3" id="KW-0813">Transport</keyword>
<evidence type="ECO:0000256" key="3">
    <source>
        <dbReference type="ARBA" id="ARBA00022448"/>
    </source>
</evidence>
<protein>
    <submittedName>
        <fullName evidence="11">TonB family protein</fullName>
    </submittedName>
</protein>
<evidence type="ECO:0000259" key="10">
    <source>
        <dbReference type="PROSITE" id="PS52015"/>
    </source>
</evidence>
<accession>A0A4Q7VK72</accession>